<feature type="domain" description="Class II aldolase/adducin N-terminal" evidence="2">
    <location>
        <begin position="25"/>
        <end position="204"/>
    </location>
</feature>
<dbReference type="AlphaFoldDB" id="A0A1I3PA49"/>
<accession>A0A1I3PA49</accession>
<name>A0A1I3PA49_9PSED</name>
<dbReference type="STRING" id="425504.SAMN05216206_3622"/>
<gene>
    <name evidence="3" type="ORF">SAMN05216206_3622</name>
</gene>
<dbReference type="RefSeq" id="WP_090244492.1">
    <property type="nucleotide sequence ID" value="NZ_CAXBNE010000092.1"/>
</dbReference>
<dbReference type="InterPro" id="IPR001303">
    <property type="entry name" value="Aldolase_II/adducin_N"/>
</dbReference>
<dbReference type="SMART" id="SM01007">
    <property type="entry name" value="Aldolase_II"/>
    <property type="match status" value="1"/>
</dbReference>
<dbReference type="Gene3D" id="3.40.225.10">
    <property type="entry name" value="Class II aldolase/adducin N-terminal domain"/>
    <property type="match status" value="1"/>
</dbReference>
<dbReference type="GO" id="GO:0005856">
    <property type="term" value="C:cytoskeleton"/>
    <property type="evidence" value="ECO:0007669"/>
    <property type="project" value="TreeGrafter"/>
</dbReference>
<evidence type="ECO:0000313" key="4">
    <source>
        <dbReference type="Proteomes" id="UP000243606"/>
    </source>
</evidence>
<reference evidence="4" key="1">
    <citation type="submission" date="2016-10" db="EMBL/GenBank/DDBJ databases">
        <authorList>
            <person name="Varghese N."/>
            <person name="Submissions S."/>
        </authorList>
    </citation>
    <scope>NUCLEOTIDE SEQUENCE [LARGE SCALE GENOMIC DNA]</scope>
    <source>
        <strain evidence="4">LMG 24016</strain>
    </source>
</reference>
<organism evidence="3 4">
    <name type="scientific">Pseudomonas guineae</name>
    <dbReference type="NCBI Taxonomy" id="425504"/>
    <lineage>
        <taxon>Bacteria</taxon>
        <taxon>Pseudomonadati</taxon>
        <taxon>Pseudomonadota</taxon>
        <taxon>Gammaproteobacteria</taxon>
        <taxon>Pseudomonadales</taxon>
        <taxon>Pseudomonadaceae</taxon>
        <taxon>Pseudomonas</taxon>
    </lineage>
</organism>
<dbReference type="GO" id="GO:0051015">
    <property type="term" value="F:actin filament binding"/>
    <property type="evidence" value="ECO:0007669"/>
    <property type="project" value="TreeGrafter"/>
</dbReference>
<dbReference type="PANTHER" id="PTHR10672">
    <property type="entry name" value="ADDUCIN"/>
    <property type="match status" value="1"/>
</dbReference>
<dbReference type="Pfam" id="PF00596">
    <property type="entry name" value="Aldolase_II"/>
    <property type="match status" value="1"/>
</dbReference>
<evidence type="ECO:0000313" key="3">
    <source>
        <dbReference type="EMBL" id="SFJ18207.1"/>
    </source>
</evidence>
<dbReference type="EMBL" id="FOQL01000006">
    <property type="protein sequence ID" value="SFJ18207.1"/>
    <property type="molecule type" value="Genomic_DNA"/>
</dbReference>
<dbReference type="PANTHER" id="PTHR10672:SF3">
    <property type="entry name" value="PROTEIN HU-LI TAI SHAO"/>
    <property type="match status" value="1"/>
</dbReference>
<dbReference type="GO" id="GO:0005996">
    <property type="term" value="P:monosaccharide metabolic process"/>
    <property type="evidence" value="ECO:0007669"/>
    <property type="project" value="UniProtKB-ARBA"/>
</dbReference>
<dbReference type="OrthoDB" id="8859181at2"/>
<dbReference type="InterPro" id="IPR036409">
    <property type="entry name" value="Aldolase_II/adducin_N_sf"/>
</dbReference>
<evidence type="ECO:0000259" key="2">
    <source>
        <dbReference type="SMART" id="SM01007"/>
    </source>
</evidence>
<dbReference type="Proteomes" id="UP000243606">
    <property type="component" value="Unassembled WGS sequence"/>
</dbReference>
<sequence length="260" mass="28033">MTVAHALPVVSLKDQVSAAEWQTRVDLAACYRLIALHGWDDLIFTHISAKIPGSEEFLINPFGLMFHEISASSLVKIDLAGNKLMDSPFSINPAGYTIHSAVHEVRHDVACVVHIHTAAGIAVSAQKQGLLPLSQQSLFVLSSLAYHGYEGVALNHDEKARLQADLGDKNFMILPNHGLLTASNSIADTFLMMFTLQRACEIQVMAQSGGAELIHIPQQILDGAKAMVAGVMKSAQGMGGSLAWPALLRKLDQQMPGYDA</sequence>
<proteinExistence type="inferred from homology"/>
<evidence type="ECO:0000256" key="1">
    <source>
        <dbReference type="ARBA" id="ARBA00037961"/>
    </source>
</evidence>
<protein>
    <submittedName>
        <fullName evidence="3">Ribulose-5-phosphate 4-epimerase/Fuculose-1-phosphate aldolase</fullName>
    </submittedName>
</protein>
<dbReference type="NCBIfam" id="NF005451">
    <property type="entry name" value="PRK07044.1"/>
    <property type="match status" value="1"/>
</dbReference>
<dbReference type="SUPFAM" id="SSF53639">
    <property type="entry name" value="AraD/HMP-PK domain-like"/>
    <property type="match status" value="1"/>
</dbReference>
<dbReference type="FunFam" id="3.40.225.10:FF:000013">
    <property type="entry name" value="Class II aldolase"/>
    <property type="match status" value="1"/>
</dbReference>
<dbReference type="InterPro" id="IPR051017">
    <property type="entry name" value="Aldolase-II_Adducin_sf"/>
</dbReference>
<comment type="similarity">
    <text evidence="1">Belongs to the aldolase class II family.</text>
</comment>
<keyword evidence="4" id="KW-1185">Reference proteome</keyword>